<evidence type="ECO:0000313" key="1">
    <source>
        <dbReference type="EMBL" id="KAK8533127.1"/>
    </source>
</evidence>
<proteinExistence type="predicted"/>
<dbReference type="EMBL" id="JBBPBM010000033">
    <property type="protein sequence ID" value="KAK8533127.1"/>
    <property type="molecule type" value="Genomic_DNA"/>
</dbReference>
<accession>A0ABR2D9Q2</accession>
<reference evidence="1 2" key="1">
    <citation type="journal article" date="2024" name="G3 (Bethesda)">
        <title>Genome assembly of Hibiscus sabdariffa L. provides insights into metabolisms of medicinal natural products.</title>
        <authorList>
            <person name="Kim T."/>
        </authorList>
    </citation>
    <scope>NUCLEOTIDE SEQUENCE [LARGE SCALE GENOMIC DNA]</scope>
    <source>
        <strain evidence="1">TK-2024</strain>
        <tissue evidence="1">Old leaves</tissue>
    </source>
</reference>
<sequence length="204" mass="23326">MPLSLKRRVCSRLWNGLHDIWEDLKESVSCITRDGQHTDFWYNNWLGSYGRLVFECLTNTSPLPVVVSKMVTVACSWDWNRVRDLLPDIVLEHLVATSPPLSHIGSDISGWRWDEKREFRLNSTYDFLMKMTVGGGWRSRLEHAILYILMVAMEIAMQERNGVADKLASLGRQQTLLGVVLVVSSGAVADLVNYEQRRWGSVCL</sequence>
<name>A0ABR2D9Q2_9ROSI</name>
<comment type="caution">
    <text evidence="1">The sequence shown here is derived from an EMBL/GenBank/DDBJ whole genome shotgun (WGS) entry which is preliminary data.</text>
</comment>
<dbReference type="Proteomes" id="UP001472677">
    <property type="component" value="Unassembled WGS sequence"/>
</dbReference>
<evidence type="ECO:0000313" key="2">
    <source>
        <dbReference type="Proteomes" id="UP001472677"/>
    </source>
</evidence>
<protein>
    <submittedName>
        <fullName evidence="1">Uncharacterized protein</fullName>
    </submittedName>
</protein>
<organism evidence="1 2">
    <name type="scientific">Hibiscus sabdariffa</name>
    <name type="common">roselle</name>
    <dbReference type="NCBI Taxonomy" id="183260"/>
    <lineage>
        <taxon>Eukaryota</taxon>
        <taxon>Viridiplantae</taxon>
        <taxon>Streptophyta</taxon>
        <taxon>Embryophyta</taxon>
        <taxon>Tracheophyta</taxon>
        <taxon>Spermatophyta</taxon>
        <taxon>Magnoliopsida</taxon>
        <taxon>eudicotyledons</taxon>
        <taxon>Gunneridae</taxon>
        <taxon>Pentapetalae</taxon>
        <taxon>rosids</taxon>
        <taxon>malvids</taxon>
        <taxon>Malvales</taxon>
        <taxon>Malvaceae</taxon>
        <taxon>Malvoideae</taxon>
        <taxon>Hibiscus</taxon>
    </lineage>
</organism>
<keyword evidence="2" id="KW-1185">Reference proteome</keyword>
<gene>
    <name evidence="1" type="ORF">V6N12_076407</name>
</gene>